<dbReference type="Gene3D" id="2.60.120.330">
    <property type="entry name" value="B-lactam Antibiotic, Isopenicillin N Synthase, Chain"/>
    <property type="match status" value="1"/>
</dbReference>
<dbReference type="PANTHER" id="PTHR30613:SF1">
    <property type="entry name" value="DUF1479 DOMAIN PROTEIN (AFU_ORTHOLOGUE AFUA_5G09280)"/>
    <property type="match status" value="1"/>
</dbReference>
<organism evidence="1 2">
    <name type="scientific">Escovopsis weberi</name>
    <dbReference type="NCBI Taxonomy" id="150374"/>
    <lineage>
        <taxon>Eukaryota</taxon>
        <taxon>Fungi</taxon>
        <taxon>Dikarya</taxon>
        <taxon>Ascomycota</taxon>
        <taxon>Pezizomycotina</taxon>
        <taxon>Sordariomycetes</taxon>
        <taxon>Hypocreomycetidae</taxon>
        <taxon>Hypocreales</taxon>
        <taxon>Hypocreaceae</taxon>
        <taxon>Escovopsis</taxon>
    </lineage>
</organism>
<protein>
    <recommendedName>
        <fullName evidence="3">DUF1479 domain protein</fullName>
    </recommendedName>
</protein>
<evidence type="ECO:0008006" key="3">
    <source>
        <dbReference type="Google" id="ProtNLM"/>
    </source>
</evidence>
<dbReference type="Pfam" id="PF07350">
    <property type="entry name" value="Gig2-like"/>
    <property type="match status" value="1"/>
</dbReference>
<evidence type="ECO:0000313" key="1">
    <source>
        <dbReference type="EMBL" id="KOS18002.1"/>
    </source>
</evidence>
<dbReference type="InterPro" id="IPR010856">
    <property type="entry name" value="Gig2-like"/>
</dbReference>
<keyword evidence="2" id="KW-1185">Reference proteome</keyword>
<evidence type="ECO:0000313" key="2">
    <source>
        <dbReference type="Proteomes" id="UP000053831"/>
    </source>
</evidence>
<gene>
    <name evidence="1" type="ORF">ESCO_002841</name>
</gene>
<reference evidence="1 2" key="1">
    <citation type="submission" date="2015-07" db="EMBL/GenBank/DDBJ databases">
        <title>The genome of the fungus Escovopsis weberi, a specialized disease agent of ant agriculture.</title>
        <authorList>
            <person name="de Man T.J."/>
            <person name="Stajich J.E."/>
            <person name="Kubicek C.P."/>
            <person name="Chenthamara K."/>
            <person name="Atanasova L."/>
            <person name="Druzhinina I.S."/>
            <person name="Birnbaum S."/>
            <person name="Barribeau S.M."/>
            <person name="Teiling C."/>
            <person name="Suen G."/>
            <person name="Currie C."/>
            <person name="Gerardo N.M."/>
        </authorList>
    </citation>
    <scope>NUCLEOTIDE SEQUENCE [LARGE SCALE GENOMIC DNA]</scope>
</reference>
<dbReference type="SUPFAM" id="SSF51197">
    <property type="entry name" value="Clavaminate synthase-like"/>
    <property type="match status" value="1"/>
</dbReference>
<accession>A0A0M9VSR8</accession>
<name>A0A0M9VSR8_ESCWE</name>
<sequence length="492" mass="55156">MLPRALGKKMPRGLPSLRRTLATVKAPKREGNIGDSFASFSGIKQTLPDRFRQLKCDLVRGKERTLTQSWMRLLRELRRENEIIARKGPDVIPEIAFADIRNGIERLQGEIKKRGAVVIKGVIPEDEARDYKFRIEEYAAKNPQTKAFPSPDNPQVYELYWSQPQLEARAHPSLLETQRHLMSKPLWHTTSPNAQINLDIPLSYVDRLRIRQPGDKSFALGPHIDGGSVERWEADGYGRGAVYDEVLNGQWERYDAYDAAGRVDAVNDLNNGLGACSVFRMWQGWLSMSHTRPGEGSLKVYPHVHLSTAYVLLRPFFEPVDGALRGAEFLEERNWRFVGEEGMTSELHGATPGHGQELNDGLHPHLELQRTMVHVPDVAPGDFVAWHCDIDNAHTGKSDSSVLYIPVCPVTESNAEYLARQRQAFREGTPGPDFPGGVGESQHVGRVTEDMFRGWAGAEGRRAMGLERLLVSSGAMTGQREVVERANMILGL</sequence>
<dbReference type="OrthoDB" id="8249012at2759"/>
<dbReference type="STRING" id="150374.A0A0M9VSR8"/>
<dbReference type="EMBL" id="LGSR01000022">
    <property type="protein sequence ID" value="KOS18002.1"/>
    <property type="molecule type" value="Genomic_DNA"/>
</dbReference>
<dbReference type="InterPro" id="IPR027443">
    <property type="entry name" value="IPNS-like_sf"/>
</dbReference>
<proteinExistence type="predicted"/>
<dbReference type="Proteomes" id="UP000053831">
    <property type="component" value="Unassembled WGS sequence"/>
</dbReference>
<comment type="caution">
    <text evidence="1">The sequence shown here is derived from an EMBL/GenBank/DDBJ whole genome shotgun (WGS) entry which is preliminary data.</text>
</comment>
<dbReference type="AlphaFoldDB" id="A0A0M9VSR8"/>
<dbReference type="PANTHER" id="PTHR30613">
    <property type="entry name" value="UNCHARACTERIZED PROTEIN YBIU-RELATED"/>
    <property type="match status" value="1"/>
</dbReference>